<keyword evidence="6" id="KW-1185">Reference proteome</keyword>
<dbReference type="EMBL" id="CAWUOM010000085">
    <property type="protein sequence ID" value="CAK7271273.1"/>
    <property type="molecule type" value="Genomic_DNA"/>
</dbReference>
<feature type="compositionally biased region" description="Low complexity" evidence="3">
    <location>
        <begin position="27"/>
        <end position="36"/>
    </location>
</feature>
<feature type="compositionally biased region" description="Basic and acidic residues" evidence="3">
    <location>
        <begin position="1"/>
        <end position="13"/>
    </location>
</feature>
<keyword evidence="2" id="KW-0539">Nucleus</keyword>
<proteinExistence type="predicted"/>
<organism evidence="5 6">
    <name type="scientific">Sporothrix epigloea</name>
    <dbReference type="NCBI Taxonomy" id="1892477"/>
    <lineage>
        <taxon>Eukaryota</taxon>
        <taxon>Fungi</taxon>
        <taxon>Dikarya</taxon>
        <taxon>Ascomycota</taxon>
        <taxon>Pezizomycotina</taxon>
        <taxon>Sordariomycetes</taxon>
        <taxon>Sordariomycetidae</taxon>
        <taxon>Ophiostomatales</taxon>
        <taxon>Ophiostomataceae</taxon>
        <taxon>Sporothrix</taxon>
    </lineage>
</organism>
<protein>
    <recommendedName>
        <fullName evidence="4">BZIP domain-containing protein</fullName>
    </recommendedName>
</protein>
<dbReference type="PANTHER" id="PTHR40621:SF9">
    <property type="entry name" value="MEAB PROTEIN"/>
    <property type="match status" value="1"/>
</dbReference>
<evidence type="ECO:0000313" key="5">
    <source>
        <dbReference type="EMBL" id="CAK7271273.1"/>
    </source>
</evidence>
<dbReference type="PANTHER" id="PTHR40621">
    <property type="entry name" value="TRANSCRIPTION FACTOR KAPC-RELATED"/>
    <property type="match status" value="1"/>
</dbReference>
<dbReference type="Gene3D" id="1.20.5.170">
    <property type="match status" value="1"/>
</dbReference>
<feature type="compositionally biased region" description="Basic residues" evidence="3">
    <location>
        <begin position="161"/>
        <end position="170"/>
    </location>
</feature>
<feature type="region of interest" description="Disordered" evidence="3">
    <location>
        <begin position="1"/>
        <end position="71"/>
    </location>
</feature>
<evidence type="ECO:0000256" key="3">
    <source>
        <dbReference type="SAM" id="MobiDB-lite"/>
    </source>
</evidence>
<sequence length="390" mass="42255">MSIDIDDIKHDSDDSLDSGAEGDGMNAAGAHGSSSGNAQDNQPTKRKGGRKPIYATSEERKQRNRQAQAAFRERRTEYIKQLEETIRVHEQNLHSLQTAHRHAADECLMLRYKNSLLERILLEKGIDVQTELCAKTGSPNLGPTHTPQNMVQPPPLPRSIINRHHARRSHSSIAPKVDMGGTALPGSGFIGINPGHPTPTSVGASPKSRPTPSSHSASPAASTSVYGQSPAASAPDPAASIRALMTAPAPAPPPPPPPPPSQMHQPPLNSAGSLRATQLGSPIPGMSGLTPPKTMQQRQRQHAQLQQQPIMQYQQLQHPQHLHQQRPSQPTQRQQHQQHMPQQHSLQQQQPHHVPLPSPLPATPRSAGGVGSASFFTLPGFQNHFDQLSM</sequence>
<evidence type="ECO:0000259" key="4">
    <source>
        <dbReference type="PROSITE" id="PS00036"/>
    </source>
</evidence>
<feature type="compositionally biased region" description="Pro residues" evidence="3">
    <location>
        <begin position="249"/>
        <end position="261"/>
    </location>
</feature>
<dbReference type="InterPro" id="IPR050936">
    <property type="entry name" value="AP-1-like"/>
</dbReference>
<dbReference type="InterPro" id="IPR004827">
    <property type="entry name" value="bZIP"/>
</dbReference>
<dbReference type="SMART" id="SM00338">
    <property type="entry name" value="BRLZ"/>
    <property type="match status" value="1"/>
</dbReference>
<dbReference type="Proteomes" id="UP001642501">
    <property type="component" value="Unassembled WGS sequence"/>
</dbReference>
<reference evidence="5 6" key="1">
    <citation type="submission" date="2024-01" db="EMBL/GenBank/DDBJ databases">
        <authorList>
            <person name="Allen C."/>
            <person name="Tagirdzhanova G."/>
        </authorList>
    </citation>
    <scope>NUCLEOTIDE SEQUENCE [LARGE SCALE GENOMIC DNA]</scope>
    <source>
        <strain evidence="5 6">CBS 573.63</strain>
    </source>
</reference>
<evidence type="ECO:0000313" key="6">
    <source>
        <dbReference type="Proteomes" id="UP001642501"/>
    </source>
</evidence>
<comment type="caution">
    <text evidence="5">The sequence shown here is derived from an EMBL/GenBank/DDBJ whole genome shotgun (WGS) entry which is preliminary data.</text>
</comment>
<feature type="region of interest" description="Disordered" evidence="3">
    <location>
        <begin position="137"/>
        <end position="377"/>
    </location>
</feature>
<name>A0ABP0DUD2_9PEZI</name>
<dbReference type="SUPFAM" id="SSF57959">
    <property type="entry name" value="Leucine zipper domain"/>
    <property type="match status" value="1"/>
</dbReference>
<accession>A0ABP0DUD2</accession>
<dbReference type="CDD" id="cd14688">
    <property type="entry name" value="bZIP_YAP"/>
    <property type="match status" value="1"/>
</dbReference>
<dbReference type="PROSITE" id="PS00036">
    <property type="entry name" value="BZIP_BASIC"/>
    <property type="match status" value="1"/>
</dbReference>
<gene>
    <name evidence="5" type="ORF">SEPCBS57363_004533</name>
</gene>
<feature type="compositionally biased region" description="Polar residues" evidence="3">
    <location>
        <begin position="262"/>
        <end position="280"/>
    </location>
</feature>
<comment type="subcellular location">
    <subcellularLocation>
        <location evidence="1">Nucleus</location>
    </subcellularLocation>
</comment>
<dbReference type="InterPro" id="IPR046347">
    <property type="entry name" value="bZIP_sf"/>
</dbReference>
<feature type="compositionally biased region" description="Low complexity" evidence="3">
    <location>
        <begin position="325"/>
        <end position="353"/>
    </location>
</feature>
<feature type="compositionally biased region" description="Low complexity" evidence="3">
    <location>
        <begin position="208"/>
        <end position="240"/>
    </location>
</feature>
<evidence type="ECO:0000256" key="2">
    <source>
        <dbReference type="ARBA" id="ARBA00023242"/>
    </source>
</evidence>
<feature type="domain" description="BZIP" evidence="4">
    <location>
        <begin position="60"/>
        <end position="74"/>
    </location>
</feature>
<feature type="compositionally biased region" description="Polar residues" evidence="3">
    <location>
        <begin position="137"/>
        <end position="151"/>
    </location>
</feature>
<evidence type="ECO:0000256" key="1">
    <source>
        <dbReference type="ARBA" id="ARBA00004123"/>
    </source>
</evidence>
<feature type="compositionally biased region" description="Low complexity" evidence="3">
    <location>
        <begin position="296"/>
        <end position="319"/>
    </location>
</feature>